<gene>
    <name evidence="1" type="ORF">NC653_036028</name>
</gene>
<organism evidence="1 2">
    <name type="scientific">Populus alba x Populus x berolinensis</name>
    <dbReference type="NCBI Taxonomy" id="444605"/>
    <lineage>
        <taxon>Eukaryota</taxon>
        <taxon>Viridiplantae</taxon>
        <taxon>Streptophyta</taxon>
        <taxon>Embryophyta</taxon>
        <taxon>Tracheophyta</taxon>
        <taxon>Spermatophyta</taxon>
        <taxon>Magnoliopsida</taxon>
        <taxon>eudicotyledons</taxon>
        <taxon>Gunneridae</taxon>
        <taxon>Pentapetalae</taxon>
        <taxon>rosids</taxon>
        <taxon>fabids</taxon>
        <taxon>Malpighiales</taxon>
        <taxon>Salicaceae</taxon>
        <taxon>Saliceae</taxon>
        <taxon>Populus</taxon>
    </lineage>
</organism>
<evidence type="ECO:0000313" key="2">
    <source>
        <dbReference type="Proteomes" id="UP001164929"/>
    </source>
</evidence>
<dbReference type="Proteomes" id="UP001164929">
    <property type="component" value="Chromosome 16"/>
</dbReference>
<comment type="caution">
    <text evidence="1">The sequence shown here is derived from an EMBL/GenBank/DDBJ whole genome shotgun (WGS) entry which is preliminary data.</text>
</comment>
<dbReference type="AlphaFoldDB" id="A0AAD6LJ44"/>
<proteinExistence type="predicted"/>
<reference evidence="1 2" key="1">
    <citation type="journal article" date="2023" name="Mol. Ecol. Resour.">
        <title>Chromosome-level genome assembly of a triploid poplar Populus alba 'Berolinensis'.</title>
        <authorList>
            <person name="Chen S."/>
            <person name="Yu Y."/>
            <person name="Wang X."/>
            <person name="Wang S."/>
            <person name="Zhang T."/>
            <person name="Zhou Y."/>
            <person name="He R."/>
            <person name="Meng N."/>
            <person name="Wang Y."/>
            <person name="Liu W."/>
            <person name="Liu Z."/>
            <person name="Liu J."/>
            <person name="Guo Q."/>
            <person name="Huang H."/>
            <person name="Sederoff R.R."/>
            <person name="Wang G."/>
            <person name="Qu G."/>
            <person name="Chen S."/>
        </authorList>
    </citation>
    <scope>NUCLEOTIDE SEQUENCE [LARGE SCALE GENOMIC DNA]</scope>
    <source>
        <strain evidence="1">SC-2020</strain>
    </source>
</reference>
<accession>A0AAD6LJ44</accession>
<sequence length="68" mass="7585">MKVMFGRGGIFGFTAFAGVACNLLPKLLAIVEGLELAWDREYRKIMLLDCYLQIKFHHIMGISLPGAV</sequence>
<keyword evidence="2" id="KW-1185">Reference proteome</keyword>
<evidence type="ECO:0000313" key="1">
    <source>
        <dbReference type="EMBL" id="KAJ6967965.1"/>
    </source>
</evidence>
<dbReference type="EMBL" id="JAQIZT010000016">
    <property type="protein sequence ID" value="KAJ6967965.1"/>
    <property type="molecule type" value="Genomic_DNA"/>
</dbReference>
<dbReference type="PROSITE" id="PS51257">
    <property type="entry name" value="PROKAR_LIPOPROTEIN"/>
    <property type="match status" value="1"/>
</dbReference>
<protein>
    <submittedName>
        <fullName evidence="1">Uncharacterized protein</fullName>
    </submittedName>
</protein>
<name>A0AAD6LJ44_9ROSI</name>